<evidence type="ECO:0000313" key="1">
    <source>
        <dbReference type="EMBL" id="QNH77268.1"/>
    </source>
</evidence>
<organism evidence="1 2">
    <name type="scientific">Pseudomonas protegens</name>
    <dbReference type="NCBI Taxonomy" id="380021"/>
    <lineage>
        <taxon>Bacteria</taxon>
        <taxon>Pseudomonadati</taxon>
        <taxon>Pseudomonadota</taxon>
        <taxon>Gammaproteobacteria</taxon>
        <taxon>Pseudomonadales</taxon>
        <taxon>Pseudomonadaceae</taxon>
        <taxon>Pseudomonas</taxon>
    </lineage>
</organism>
<proteinExistence type="predicted"/>
<dbReference type="SMART" id="SM00671">
    <property type="entry name" value="SEL1"/>
    <property type="match status" value="3"/>
</dbReference>
<dbReference type="RefSeq" id="WP_047304178.1">
    <property type="nucleotide sequence ID" value="NZ_CP060201.1"/>
</dbReference>
<dbReference type="Gene3D" id="1.25.40.10">
    <property type="entry name" value="Tetratricopeptide repeat domain"/>
    <property type="match status" value="1"/>
</dbReference>
<dbReference type="Proteomes" id="UP000515277">
    <property type="component" value="Chromosome"/>
</dbReference>
<dbReference type="EMBL" id="CP060201">
    <property type="protein sequence ID" value="QNH77268.1"/>
    <property type="molecule type" value="Genomic_DNA"/>
</dbReference>
<dbReference type="InterPro" id="IPR006597">
    <property type="entry name" value="Sel1-like"/>
</dbReference>
<dbReference type="AlphaFoldDB" id="A0A7G7XBC3"/>
<protein>
    <submittedName>
        <fullName evidence="1">Sel1 repeat family protein</fullName>
    </submittedName>
</protein>
<dbReference type="PANTHER" id="PTHR11102">
    <property type="entry name" value="SEL-1-LIKE PROTEIN"/>
    <property type="match status" value="1"/>
</dbReference>
<accession>A0A7G7XBC3</accession>
<sequence>MNRIAALMLLSTLVAGCQSIGANKEKDSVVAIRCWHYRDQQPISREQLDYIRDRSDDGNLTCRALLGTLYERGQGVPQDGAKAKALYLSVAQVYAEAYYHLGRLEEQGIGAPADYFKARDFYQRAANAGNSDSKTKLARLMEDGKGGPRDPQGALLLYFSALDHSWGDAWDAIARLRDDGLTLSPEQENRYNEVWVNTATARLKRNIRITQITVLQRFKLAPGLRPIMIKVEFNPGSEVPVLSLLEGCGDSAIDQAVLQAMGSYRFSGQPIPSEALKDWNLVAVISPRSR</sequence>
<gene>
    <name evidence="1" type="ORF">GGI48_29165</name>
</gene>
<name>A0A7G7XBC3_9PSED</name>
<dbReference type="PANTHER" id="PTHR11102:SF160">
    <property type="entry name" value="ERAD-ASSOCIATED E3 UBIQUITIN-PROTEIN LIGASE COMPONENT HRD3"/>
    <property type="match status" value="1"/>
</dbReference>
<dbReference type="Pfam" id="PF08238">
    <property type="entry name" value="Sel1"/>
    <property type="match status" value="3"/>
</dbReference>
<reference evidence="2" key="1">
    <citation type="journal article" date="2020" name="Microbiol. Resour. Announc.">
        <title>Complete genome sequences of four natural Pseudomonas isolates that catabolize a wide range of aromatic compounds relevant to lignin valorization.</title>
        <authorList>
            <person name="Hatmaker E.A."/>
            <person name="Presley G."/>
            <person name="Cannon O."/>
            <person name="Guss A.M."/>
            <person name="Elkins J.G."/>
        </authorList>
    </citation>
    <scope>NUCLEOTIDE SEQUENCE [LARGE SCALE GENOMIC DNA]</scope>
    <source>
        <strain evidence="2">H1F5C</strain>
    </source>
</reference>
<dbReference type="PROSITE" id="PS51257">
    <property type="entry name" value="PROKAR_LIPOPROTEIN"/>
    <property type="match status" value="1"/>
</dbReference>
<dbReference type="SUPFAM" id="SSF81901">
    <property type="entry name" value="HCP-like"/>
    <property type="match status" value="1"/>
</dbReference>
<evidence type="ECO:0000313" key="2">
    <source>
        <dbReference type="Proteomes" id="UP000515277"/>
    </source>
</evidence>
<dbReference type="InterPro" id="IPR011990">
    <property type="entry name" value="TPR-like_helical_dom_sf"/>
</dbReference>
<dbReference type="InterPro" id="IPR050767">
    <property type="entry name" value="Sel1_AlgK"/>
</dbReference>